<dbReference type="Proteomes" id="UP001157502">
    <property type="component" value="Chromosome 11"/>
</dbReference>
<name>A0ACC2GPT7_DALPE</name>
<dbReference type="EMBL" id="CM055738">
    <property type="protein sequence ID" value="KAJ8005420.1"/>
    <property type="molecule type" value="Genomic_DNA"/>
</dbReference>
<evidence type="ECO:0000313" key="2">
    <source>
        <dbReference type="Proteomes" id="UP001157502"/>
    </source>
</evidence>
<evidence type="ECO:0000313" key="1">
    <source>
        <dbReference type="EMBL" id="KAJ8005420.1"/>
    </source>
</evidence>
<sequence length="1365" mass="154169">MAHPLTNDELDEQFELFMKESVSDDSVDLGGSAKCSGVPDRAAHKIPAKKTSAASAVLWWQKDSDEDSEETPGRGMLRSARTFRKSLRESQPIQEEEDEEQKLQEDEKGSEAVIFSRDSLESEESVMASRQGQTMAIGLGMDTLEEELEKASFFGHLEGGASSTIDYSRLNRDLDSSTITLGKAEVAIGGIDQRKGEPMESKLSPASPYYSEDEDFQEESSGNEDIMEENPKRPAMLAKVCLHDSLDSASGLPPLGADSDLEEELGRNKRAMPVLSVQSYGHSGVSDMEALQDAYKQFSGSVDSDHHPVSPSRRERSPGSSLVHGSPRGTAHPPVSTIESELHTAAELMCLIQPPNTDPFRAVTLQTASGTKLSPEMTDQSCEPTHSKQPNTSAASTGPQQNSIREQNLIMQDPEISSSDLTCTQPSKAKRRQQVSGPTSITGPSTSSIRKPYVAPGRRVKSKSSAMASRTSGHRPVLTKPRFRSEAKLPSSPTHEKTTDQCPSPVFLKKAKGLDCGELVVEGQPPAACLQQQHQVDATCYQDTSQTVSQKSKWQQYISQTQGTPQPFEKKVVGTTENTIYTREEPLLQHNKELSSLRQENYLLQSKLRSAEEANSKCRWHIGLCNSLDPLTKSKLGEIEKEVMQQETLIQGYHQENEKLYLQMKALQAQSKLNEEAMFAENRRLLNELSFTKEQLSKRIMPRNVQNIGCVDHVQRITELQGQMEAAQRTEERLIQENQMLKQEKQALEVDLQMMRKERDLAKTHVVYTSADKSFELHVMEERHKEEVCALKKKLQWYAENQEMLDRDAARLRAATAETHKLTEQVEKLKMEVGMKANESKLKQRTREAKRIQDLERQVKEMEEILRRRNPNSLTALIYAAANTPAVEEEGGAKSIVPTQTTGLLERRIQKLEAELEGHNDVAKRSLRAMEQQYQRIRLKYEQQISDLEQRLAQKHHHQDLTQSAGVWEAQVHSLQDQLVQVKESSQSREDILQAKVHSLEVKLIQQKSKPKSENPPEHSPSRHQRQAETALGVRIERLNQELTAKTRTIQELSRTVERLQRDQRSRLSGPDPRLEAKQKVAVANGPVVVPPEKEATVGGDTVGGDTAAFPSTQDEKDYQPKTFSGSHISEVLQESEVLRLRLEQLEHQRNEERGALLAETAQAQDQLHRFQKLSAEQLTSLNADHQRELERLLTHISITNSSSKVAELTNQVKSQEMMVQHLRDQVKELHGTRDALAVSKLREDTLQNQLTKLLEELKQAKESQSPELRHFTSLERKIHNLELRHSQREKELQQVISQTRLVVEVEKQSELERWRSLAQEKNRELEVFRLELDSILDVLRELQRQGVVIPPSDRASSLPFIWKT</sequence>
<accession>A0ACC2GPT7</accession>
<comment type="caution">
    <text evidence="1">The sequence shown here is derived from an EMBL/GenBank/DDBJ whole genome shotgun (WGS) entry which is preliminary data.</text>
</comment>
<gene>
    <name evidence="1" type="ORF">DPEC_G00146470</name>
</gene>
<reference evidence="1" key="1">
    <citation type="submission" date="2021-05" db="EMBL/GenBank/DDBJ databases">
        <authorList>
            <person name="Pan Q."/>
            <person name="Jouanno E."/>
            <person name="Zahm M."/>
            <person name="Klopp C."/>
            <person name="Cabau C."/>
            <person name="Louis A."/>
            <person name="Berthelot C."/>
            <person name="Parey E."/>
            <person name="Roest Crollius H."/>
            <person name="Montfort J."/>
            <person name="Robinson-Rechavi M."/>
            <person name="Bouchez O."/>
            <person name="Lampietro C."/>
            <person name="Lopez Roques C."/>
            <person name="Donnadieu C."/>
            <person name="Postlethwait J."/>
            <person name="Bobe J."/>
            <person name="Dillon D."/>
            <person name="Chandos A."/>
            <person name="von Hippel F."/>
            <person name="Guiguen Y."/>
        </authorList>
    </citation>
    <scope>NUCLEOTIDE SEQUENCE</scope>
    <source>
        <strain evidence="1">YG-Jan2019</strain>
    </source>
</reference>
<keyword evidence="2" id="KW-1185">Reference proteome</keyword>
<proteinExistence type="predicted"/>
<organism evidence="1 2">
    <name type="scientific">Dallia pectoralis</name>
    <name type="common">Alaska blackfish</name>
    <dbReference type="NCBI Taxonomy" id="75939"/>
    <lineage>
        <taxon>Eukaryota</taxon>
        <taxon>Metazoa</taxon>
        <taxon>Chordata</taxon>
        <taxon>Craniata</taxon>
        <taxon>Vertebrata</taxon>
        <taxon>Euteleostomi</taxon>
        <taxon>Actinopterygii</taxon>
        <taxon>Neopterygii</taxon>
        <taxon>Teleostei</taxon>
        <taxon>Protacanthopterygii</taxon>
        <taxon>Esociformes</taxon>
        <taxon>Umbridae</taxon>
        <taxon>Dallia</taxon>
    </lineage>
</organism>
<protein>
    <submittedName>
        <fullName evidence="1">Uncharacterized protein</fullName>
    </submittedName>
</protein>